<accession>A0A4R6RBE1</accession>
<keyword evidence="3" id="KW-0732">Signal</keyword>
<sequence>MHPSCAPSPRRWLAGAWVALAATAAPVTAPVAVQAATPAPAAAASPFDPLQKSAALSSRAQAGVLLSVARAGDRIVAVGERGTIVLSDDQGQTWRQASAPVSVTLSRVSFVDAEHGWAVGHGQVVLASHDGGQTWARQLDGLQAAKLEMAAVQADPQASDEHRKQAQRLLDQGADKPFLDVRFFDRQNGLVVGAYGAIFATRDGGKTWRSRRADVPNPSGRHLNHLLVLGKALYLAGEQGTLFHADGLDQPFKTVQTPYAGTFFGVIASRQGDLLAYGLRGNVWRSAAGSGTWEKVTTPAPVTLTGGTLLADGRMVLVDEAGKLLVSRDSGQSFTTVSLKQTASFTDVVQTRDGSLVLSSARGAMHVPAATVAGTAPGAAKP</sequence>
<organism evidence="5 6">
    <name type="scientific">Aquabacterium commune</name>
    <dbReference type="NCBI Taxonomy" id="70586"/>
    <lineage>
        <taxon>Bacteria</taxon>
        <taxon>Pseudomonadati</taxon>
        <taxon>Pseudomonadota</taxon>
        <taxon>Betaproteobacteria</taxon>
        <taxon>Burkholderiales</taxon>
        <taxon>Aquabacterium</taxon>
    </lineage>
</organism>
<dbReference type="AlphaFoldDB" id="A0A4R6RBE1"/>
<dbReference type="InterPro" id="IPR028203">
    <property type="entry name" value="PSII_CF48-like_dom"/>
</dbReference>
<evidence type="ECO:0000256" key="2">
    <source>
        <dbReference type="ARBA" id="ARBA00023276"/>
    </source>
</evidence>
<dbReference type="SUPFAM" id="SSF110296">
    <property type="entry name" value="Oligoxyloglucan reducing end-specific cellobiohydrolase"/>
    <property type="match status" value="1"/>
</dbReference>
<feature type="domain" description="Photosynthesis system II assembly factor Ycf48/Hcf136-like" evidence="4">
    <location>
        <begin position="92"/>
        <end position="152"/>
    </location>
</feature>
<dbReference type="OrthoDB" id="9767885at2"/>
<dbReference type="GO" id="GO:0015979">
    <property type="term" value="P:photosynthesis"/>
    <property type="evidence" value="ECO:0007669"/>
    <property type="project" value="UniProtKB-KW"/>
</dbReference>
<dbReference type="Pfam" id="PF14870">
    <property type="entry name" value="PSII_BNR"/>
    <property type="match status" value="2"/>
</dbReference>
<reference evidence="5 6" key="1">
    <citation type="submission" date="2019-03" db="EMBL/GenBank/DDBJ databases">
        <title>Genomic Encyclopedia of Type Strains, Phase IV (KMG-IV): sequencing the most valuable type-strain genomes for metagenomic binning, comparative biology and taxonomic classification.</title>
        <authorList>
            <person name="Goeker M."/>
        </authorList>
    </citation>
    <scope>NUCLEOTIDE SEQUENCE [LARGE SCALE GENOMIC DNA]</scope>
    <source>
        <strain evidence="5 6">DSM 11901</strain>
    </source>
</reference>
<evidence type="ECO:0000313" key="5">
    <source>
        <dbReference type="EMBL" id="TDP82967.1"/>
    </source>
</evidence>
<dbReference type="Gene3D" id="2.130.10.10">
    <property type="entry name" value="YVTN repeat-like/Quinoprotein amine dehydrogenase"/>
    <property type="match status" value="2"/>
</dbReference>
<keyword evidence="2" id="KW-0604">Photosystem II</keyword>
<evidence type="ECO:0000259" key="4">
    <source>
        <dbReference type="Pfam" id="PF14870"/>
    </source>
</evidence>
<evidence type="ECO:0000256" key="1">
    <source>
        <dbReference type="ARBA" id="ARBA00022531"/>
    </source>
</evidence>
<dbReference type="PANTHER" id="PTHR47199">
    <property type="entry name" value="PHOTOSYSTEM II STABILITY/ASSEMBLY FACTOR HCF136, CHLOROPLASTIC"/>
    <property type="match status" value="1"/>
</dbReference>
<keyword evidence="1" id="KW-0602">Photosynthesis</keyword>
<feature type="signal peptide" evidence="3">
    <location>
        <begin position="1"/>
        <end position="35"/>
    </location>
</feature>
<dbReference type="Proteomes" id="UP000294593">
    <property type="component" value="Unassembled WGS sequence"/>
</dbReference>
<comment type="caution">
    <text evidence="5">The sequence shown here is derived from an EMBL/GenBank/DDBJ whole genome shotgun (WGS) entry which is preliminary data.</text>
</comment>
<dbReference type="RefSeq" id="WP_133608969.1">
    <property type="nucleotide sequence ID" value="NZ_SNXW01000005.1"/>
</dbReference>
<dbReference type="PANTHER" id="PTHR47199:SF2">
    <property type="entry name" value="PHOTOSYSTEM II STABILITY_ASSEMBLY FACTOR HCF136, CHLOROPLASTIC"/>
    <property type="match status" value="1"/>
</dbReference>
<evidence type="ECO:0000256" key="3">
    <source>
        <dbReference type="SAM" id="SignalP"/>
    </source>
</evidence>
<feature type="domain" description="Photosynthesis system II assembly factor Ycf48/Hcf136-like" evidence="4">
    <location>
        <begin position="169"/>
        <end position="336"/>
    </location>
</feature>
<protein>
    <submittedName>
        <fullName evidence="5">Photosystem II stability/assembly factor-like uncharacterized protein</fullName>
    </submittedName>
</protein>
<gene>
    <name evidence="5" type="ORF">EV672_105154</name>
</gene>
<keyword evidence="6" id="KW-1185">Reference proteome</keyword>
<name>A0A4R6RBE1_9BURK</name>
<proteinExistence type="predicted"/>
<dbReference type="EMBL" id="SNXW01000005">
    <property type="protein sequence ID" value="TDP82967.1"/>
    <property type="molecule type" value="Genomic_DNA"/>
</dbReference>
<dbReference type="InterPro" id="IPR015943">
    <property type="entry name" value="WD40/YVTN_repeat-like_dom_sf"/>
</dbReference>
<evidence type="ECO:0000313" key="6">
    <source>
        <dbReference type="Proteomes" id="UP000294593"/>
    </source>
</evidence>
<feature type="chain" id="PRO_5020182040" evidence="3">
    <location>
        <begin position="36"/>
        <end position="382"/>
    </location>
</feature>
<dbReference type="GO" id="GO:0009523">
    <property type="term" value="C:photosystem II"/>
    <property type="evidence" value="ECO:0007669"/>
    <property type="project" value="UniProtKB-KW"/>
</dbReference>